<evidence type="ECO:0000313" key="3">
    <source>
        <dbReference type="EMBL" id="KAH0631460.1"/>
    </source>
</evidence>
<keyword evidence="4" id="KW-1185">Reference proteome</keyword>
<proteinExistence type="predicted"/>
<gene>
    <name evidence="3" type="ORF">JD844_005792</name>
</gene>
<feature type="region of interest" description="Disordered" evidence="2">
    <location>
        <begin position="62"/>
        <end position="87"/>
    </location>
</feature>
<dbReference type="PANTHER" id="PTHR13119:SF23">
    <property type="entry name" value="ZINC FINGER CCCH DOMAIN-CONTAINING PROTEIN 4"/>
    <property type="match status" value="1"/>
</dbReference>
<reference evidence="3 4" key="1">
    <citation type="journal article" date="2022" name="Gigascience">
        <title>A chromosome-level genome assembly and annotation of the desert horned lizard, Phrynosoma platyrhinos, provides insight into chromosomal rearrangements among reptiles.</title>
        <authorList>
            <person name="Koochekian N."/>
            <person name="Ascanio A."/>
            <person name="Farleigh K."/>
            <person name="Card D.C."/>
            <person name="Schield D.R."/>
            <person name="Castoe T.A."/>
            <person name="Jezkova T."/>
        </authorList>
    </citation>
    <scope>NUCLEOTIDE SEQUENCE [LARGE SCALE GENOMIC DNA]</scope>
    <source>
        <strain evidence="3">NK-2021</strain>
    </source>
</reference>
<name>A0ABQ7TPU5_PHRPL</name>
<feature type="region of interest" description="Disordered" evidence="2">
    <location>
        <begin position="307"/>
        <end position="340"/>
    </location>
</feature>
<evidence type="ECO:0000313" key="4">
    <source>
        <dbReference type="Proteomes" id="UP000826234"/>
    </source>
</evidence>
<feature type="region of interest" description="Disordered" evidence="2">
    <location>
        <begin position="101"/>
        <end position="250"/>
    </location>
</feature>
<feature type="region of interest" description="Disordered" evidence="2">
    <location>
        <begin position="1"/>
        <end position="49"/>
    </location>
</feature>
<organism evidence="3 4">
    <name type="scientific">Phrynosoma platyrhinos</name>
    <name type="common">Desert horned lizard</name>
    <dbReference type="NCBI Taxonomy" id="52577"/>
    <lineage>
        <taxon>Eukaryota</taxon>
        <taxon>Metazoa</taxon>
        <taxon>Chordata</taxon>
        <taxon>Craniata</taxon>
        <taxon>Vertebrata</taxon>
        <taxon>Euteleostomi</taxon>
        <taxon>Lepidosauria</taxon>
        <taxon>Squamata</taxon>
        <taxon>Bifurcata</taxon>
        <taxon>Unidentata</taxon>
        <taxon>Episquamata</taxon>
        <taxon>Toxicofera</taxon>
        <taxon>Iguania</taxon>
        <taxon>Phrynosomatidae</taxon>
        <taxon>Phrynosomatinae</taxon>
        <taxon>Phrynosoma</taxon>
    </lineage>
</organism>
<sequence length="598" mass="63474">MAESYGNFEEMPELQGENIFPDPTLEPDSFGEGGGVSRLQKPSANVPDFLPSTQKALYMRIHHKQQEEEERARRQADGCKQERDHEEGKWLDVAALFPMGDTGNWYSSDEDDGSISVSSILKTLRQQSSSRPHEDTPGNTGPALGRSDPRLQKGQQSGSGRPADPRLLRDPRLSRNLEPSAPSGAGDAGPTDPRLARHIPPSAPKPDPLHSSPTSTVQKPIPGPEEEEGERALRDKPVTIPLEPLPNHTLRDPRCQLQQFSHIKKDVVLLMPNFARMVLWSPEDLIPLPVPKQEFVPVPAALQSLPALDPRLNRPQSTSLSDPRQRGASAAPVEPSASSSLPDFELLSRILKTVNAAGSSPGQSDKPSDPRTRKTPSDPRLLKASEQALSGTSKPSEVGAPAASPVASSEAAPGIAPYDPRLLTAGGLSRGTGQSSVLSGISLYDPRTPGSGSKVAESAGEGSPSAKGPDNSSKGSRGKEPLFVRRSALDQLEAEKPSTETATDRYNSYNRPRPKAAPASTTAAATATTTASETAPQPGVHNLPVPPIYGMVKQASKSGTGSPFAGNSPAQEGGELQDAGSLKDVFKGFDPTASPFCQ</sequence>
<evidence type="ECO:0008006" key="5">
    <source>
        <dbReference type="Google" id="ProtNLM"/>
    </source>
</evidence>
<comment type="caution">
    <text evidence="3">The sequence shown here is derived from an EMBL/GenBank/DDBJ whole genome shotgun (WGS) entry which is preliminary data.</text>
</comment>
<accession>A0ABQ7TPU5</accession>
<dbReference type="InterPro" id="IPR045124">
    <property type="entry name" value="Su(sable)-like"/>
</dbReference>
<dbReference type="PANTHER" id="PTHR13119">
    <property type="entry name" value="ZINC FINGER CCCH DOMAIN-CONTAINING PROTEI"/>
    <property type="match status" value="1"/>
</dbReference>
<feature type="compositionally biased region" description="Polar residues" evidence="2">
    <location>
        <begin position="356"/>
        <end position="365"/>
    </location>
</feature>
<evidence type="ECO:0000256" key="2">
    <source>
        <dbReference type="SAM" id="MobiDB-lite"/>
    </source>
</evidence>
<dbReference type="EMBL" id="JAIPUX010000035">
    <property type="protein sequence ID" value="KAH0631460.1"/>
    <property type="molecule type" value="Genomic_DNA"/>
</dbReference>
<feature type="compositionally biased region" description="Polar residues" evidence="2">
    <location>
        <begin position="499"/>
        <end position="510"/>
    </location>
</feature>
<evidence type="ECO:0000256" key="1">
    <source>
        <dbReference type="ARBA" id="ARBA00022737"/>
    </source>
</evidence>
<feature type="compositionally biased region" description="Basic and acidic residues" evidence="2">
    <location>
        <begin position="366"/>
        <end position="383"/>
    </location>
</feature>
<feature type="compositionally biased region" description="Basic and acidic residues" evidence="2">
    <location>
        <begin position="64"/>
        <end position="87"/>
    </location>
</feature>
<feature type="compositionally biased region" description="Low complexity" evidence="2">
    <location>
        <begin position="328"/>
        <end position="340"/>
    </location>
</feature>
<keyword evidence="1" id="KW-0677">Repeat</keyword>
<protein>
    <recommendedName>
        <fullName evidence="5">Zinc finger CCCH domain-containing protein 4</fullName>
    </recommendedName>
</protein>
<feature type="compositionally biased region" description="Basic and acidic residues" evidence="2">
    <location>
        <begin position="163"/>
        <end position="175"/>
    </location>
</feature>
<dbReference type="Proteomes" id="UP000826234">
    <property type="component" value="Unassembled WGS sequence"/>
</dbReference>
<feature type="region of interest" description="Disordered" evidence="2">
    <location>
        <begin position="355"/>
        <end position="598"/>
    </location>
</feature>
<feature type="compositionally biased region" description="Low complexity" evidence="2">
    <location>
        <begin position="395"/>
        <end position="414"/>
    </location>
</feature>
<feature type="compositionally biased region" description="Polar residues" evidence="2">
    <location>
        <begin position="115"/>
        <end position="130"/>
    </location>
</feature>
<feature type="compositionally biased region" description="Low complexity" evidence="2">
    <location>
        <begin position="516"/>
        <end position="536"/>
    </location>
</feature>